<organism evidence="1 2">
    <name type="scientific">Araneus ventricosus</name>
    <name type="common">Orbweaver spider</name>
    <name type="synonym">Epeira ventricosa</name>
    <dbReference type="NCBI Taxonomy" id="182803"/>
    <lineage>
        <taxon>Eukaryota</taxon>
        <taxon>Metazoa</taxon>
        <taxon>Ecdysozoa</taxon>
        <taxon>Arthropoda</taxon>
        <taxon>Chelicerata</taxon>
        <taxon>Arachnida</taxon>
        <taxon>Araneae</taxon>
        <taxon>Araneomorphae</taxon>
        <taxon>Entelegynae</taxon>
        <taxon>Araneoidea</taxon>
        <taxon>Araneidae</taxon>
        <taxon>Araneus</taxon>
    </lineage>
</organism>
<dbReference type="EMBL" id="BGPR01005290">
    <property type="protein sequence ID" value="GBN08758.1"/>
    <property type="molecule type" value="Genomic_DNA"/>
</dbReference>
<reference evidence="1 2" key="1">
    <citation type="journal article" date="2019" name="Sci. Rep.">
        <title>Orb-weaving spider Araneus ventricosus genome elucidates the spidroin gene catalogue.</title>
        <authorList>
            <person name="Kono N."/>
            <person name="Nakamura H."/>
            <person name="Ohtoshi R."/>
            <person name="Moran D.A.P."/>
            <person name="Shinohara A."/>
            <person name="Yoshida Y."/>
            <person name="Fujiwara M."/>
            <person name="Mori M."/>
            <person name="Tomita M."/>
            <person name="Arakawa K."/>
        </authorList>
    </citation>
    <scope>NUCLEOTIDE SEQUENCE [LARGE SCALE GENOMIC DNA]</scope>
</reference>
<proteinExistence type="predicted"/>
<comment type="caution">
    <text evidence="1">The sequence shown here is derived from an EMBL/GenBank/DDBJ whole genome shotgun (WGS) entry which is preliminary data.</text>
</comment>
<dbReference type="Proteomes" id="UP000499080">
    <property type="component" value="Unassembled WGS sequence"/>
</dbReference>
<dbReference type="AlphaFoldDB" id="A0A4Y2L2C7"/>
<sequence>MGSENFSNAESEEARRFALFALATPSGEKKTAVIYSLPSLDAVVKRAIP</sequence>
<accession>A0A4Y2L2C7</accession>
<evidence type="ECO:0000313" key="2">
    <source>
        <dbReference type="Proteomes" id="UP000499080"/>
    </source>
</evidence>
<name>A0A4Y2L2C7_ARAVE</name>
<gene>
    <name evidence="1" type="ORF">AVEN_136401_1</name>
</gene>
<protein>
    <submittedName>
        <fullName evidence="1">Uncharacterized protein</fullName>
    </submittedName>
</protein>
<feature type="non-terminal residue" evidence="1">
    <location>
        <position position="49"/>
    </location>
</feature>
<evidence type="ECO:0000313" key="1">
    <source>
        <dbReference type="EMBL" id="GBN08758.1"/>
    </source>
</evidence>
<keyword evidence="2" id="KW-1185">Reference proteome</keyword>